<name>A0A6G8Q1U0_9ACTN</name>
<accession>A0A6G8Q1U0</accession>
<dbReference type="EMBL" id="CP045121">
    <property type="protein sequence ID" value="QIN80418.1"/>
    <property type="molecule type" value="Genomic_DNA"/>
</dbReference>
<dbReference type="Proteomes" id="UP000502706">
    <property type="component" value="Chromosome"/>
</dbReference>
<proteinExistence type="predicted"/>
<reference evidence="2 3" key="1">
    <citation type="submission" date="2019-10" db="EMBL/GenBank/DDBJ databases">
        <title>Rubrobacter sp nov SCSIO 52915 isolated from a deep-sea sediment in the South China Sea.</title>
        <authorList>
            <person name="Chen R.W."/>
        </authorList>
    </citation>
    <scope>NUCLEOTIDE SEQUENCE [LARGE SCALE GENOMIC DNA]</scope>
    <source>
        <strain evidence="2 3">SCSIO 52915</strain>
    </source>
</reference>
<keyword evidence="1" id="KW-0175">Coiled coil</keyword>
<feature type="coiled-coil region" evidence="1">
    <location>
        <begin position="74"/>
        <end position="101"/>
    </location>
</feature>
<dbReference type="RefSeq" id="WP_166398088.1">
    <property type="nucleotide sequence ID" value="NZ_CP045121.1"/>
</dbReference>
<gene>
    <name evidence="2" type="ORF">GBA65_20000</name>
</gene>
<sequence length="112" mass="13022">MAEGNKDKDVKNSSAEIIAELLSDPRVKRGLRYLGGDEFKTERERIQQAASERIRNIRNRYRTRRRDPETAARERDLSLRLAEVEAESAELRLRLAELLEEEGRLRSDLDAL</sequence>
<dbReference type="AlphaFoldDB" id="A0A6G8Q1U0"/>
<evidence type="ECO:0000313" key="2">
    <source>
        <dbReference type="EMBL" id="QIN80418.1"/>
    </source>
</evidence>
<evidence type="ECO:0000256" key="1">
    <source>
        <dbReference type="SAM" id="Coils"/>
    </source>
</evidence>
<keyword evidence="3" id="KW-1185">Reference proteome</keyword>
<evidence type="ECO:0000313" key="3">
    <source>
        <dbReference type="Proteomes" id="UP000502706"/>
    </source>
</evidence>
<dbReference type="KEGG" id="rmar:GBA65_20000"/>
<organism evidence="2 3">
    <name type="scientific">Rubrobacter marinus</name>
    <dbReference type="NCBI Taxonomy" id="2653852"/>
    <lineage>
        <taxon>Bacteria</taxon>
        <taxon>Bacillati</taxon>
        <taxon>Actinomycetota</taxon>
        <taxon>Rubrobacteria</taxon>
        <taxon>Rubrobacterales</taxon>
        <taxon>Rubrobacteraceae</taxon>
        <taxon>Rubrobacter</taxon>
    </lineage>
</organism>
<protein>
    <submittedName>
        <fullName evidence="2">Uncharacterized protein</fullName>
    </submittedName>
</protein>